<dbReference type="EMBL" id="MT663535">
    <property type="protein sequence ID" value="QOI90335.1"/>
    <property type="molecule type" value="Genomic_DNA"/>
</dbReference>
<gene>
    <name evidence="1" type="ORF">HWQ62_00198</name>
</gene>
<reference evidence="1" key="1">
    <citation type="submission" date="2020-06" db="EMBL/GenBank/DDBJ databases">
        <title>Lateral gene transfer of anion-conducting channel rhodopsins between green algae and giant viruses.</title>
        <authorList>
            <person name="Rozenberg A."/>
            <person name="Oppermann J."/>
            <person name="Wietek J."/>
            <person name="Fernandez Lahore R.G."/>
            <person name="Sandaa R.-A."/>
            <person name="Bratbak G."/>
            <person name="Hegemann P."/>
            <person name="Beja O."/>
        </authorList>
    </citation>
    <scope>NUCLEOTIDE SEQUENCE</scope>
    <source>
        <strain evidence="1">01B</strain>
    </source>
</reference>
<organism evidence="1">
    <name type="scientific">Pyramimonas orientalis virus</name>
    <name type="common">PoV01</name>
    <dbReference type="NCBI Taxonomy" id="455367"/>
    <lineage>
        <taxon>Viruses</taxon>
        <taxon>Varidnaviria</taxon>
        <taxon>Bamfordvirae</taxon>
        <taxon>Nucleocytoviricota</taxon>
        <taxon>Megaviricetes</taxon>
        <taxon>Imitervirales</taxon>
        <taxon>Allomimiviridae</taxon>
        <taxon>Heliosvirus</taxon>
        <taxon>Heliosvirus raunefjordenense</taxon>
    </lineage>
</organism>
<accession>A0A7M3UNQ8</accession>
<name>A0A7M3UNQ8_POV01</name>
<evidence type="ECO:0000313" key="1">
    <source>
        <dbReference type="EMBL" id="QOI90335.1"/>
    </source>
</evidence>
<protein>
    <submittedName>
        <fullName evidence="1">Uncharacterized protein</fullName>
    </submittedName>
</protein>
<organismHost>
    <name type="scientific">Pyramimonas plurioculata</name>
    <dbReference type="NCBI Taxonomy" id="36893"/>
</organismHost>
<proteinExistence type="predicted"/>
<sequence>MTYTALCLSRTPCVCMKHPENSKPVSSCQQKQSIRSSMRIKLKKALTYCDYTKEKDHKISEACTVLWDEIDDLSEQIRNI</sequence>